<dbReference type="GO" id="GO:0008270">
    <property type="term" value="F:zinc ion binding"/>
    <property type="evidence" value="ECO:0007669"/>
    <property type="project" value="InterPro"/>
</dbReference>
<dbReference type="GO" id="GO:0004022">
    <property type="term" value="F:alcohol dehydrogenase (NAD+) activity"/>
    <property type="evidence" value="ECO:0007669"/>
    <property type="project" value="UniProtKB-EC"/>
</dbReference>
<dbReference type="Gene3D" id="3.40.50.720">
    <property type="entry name" value="NAD(P)-binding Rossmann-like Domain"/>
    <property type="match status" value="1"/>
</dbReference>
<feature type="chain" id="PRO_5031521577" description="alcohol dehydrogenase" evidence="9">
    <location>
        <begin position="25"/>
        <end position="376"/>
    </location>
</feature>
<keyword evidence="9" id="KW-0732">Signal</keyword>
<dbReference type="AlphaFoldDB" id="A0A7S0XGI2"/>
<proteinExistence type="inferred from homology"/>
<organism evidence="11">
    <name type="scientific">Chromulina nebulosa</name>
    <dbReference type="NCBI Taxonomy" id="96789"/>
    <lineage>
        <taxon>Eukaryota</taxon>
        <taxon>Sar</taxon>
        <taxon>Stramenopiles</taxon>
        <taxon>Ochrophyta</taxon>
        <taxon>Chrysophyceae</taxon>
        <taxon>Chromulinales</taxon>
        <taxon>Chromulinaceae</taxon>
        <taxon>Chromulina</taxon>
    </lineage>
</organism>
<dbReference type="CDD" id="cd08297">
    <property type="entry name" value="CAD3"/>
    <property type="match status" value="1"/>
</dbReference>
<dbReference type="InterPro" id="IPR013154">
    <property type="entry name" value="ADH-like_N"/>
</dbReference>
<dbReference type="FunFam" id="3.40.50.720:FF:000039">
    <property type="entry name" value="Alcohol dehydrogenase AdhP"/>
    <property type="match status" value="1"/>
</dbReference>
<reference evidence="11" key="1">
    <citation type="submission" date="2021-01" db="EMBL/GenBank/DDBJ databases">
        <authorList>
            <person name="Corre E."/>
            <person name="Pelletier E."/>
            <person name="Niang G."/>
            <person name="Scheremetjew M."/>
            <person name="Finn R."/>
            <person name="Kale V."/>
            <person name="Holt S."/>
            <person name="Cochrane G."/>
            <person name="Meng A."/>
            <person name="Brown T."/>
            <person name="Cohen L."/>
        </authorList>
    </citation>
    <scope>NUCLEOTIDE SEQUENCE</scope>
    <source>
        <strain evidence="11">UTEXLB2642</strain>
    </source>
</reference>
<dbReference type="InterPro" id="IPR020843">
    <property type="entry name" value="ER"/>
</dbReference>
<dbReference type="EC" id="1.1.1.1" evidence="3"/>
<dbReference type="FunFam" id="3.90.180.10:FF:000002">
    <property type="entry name" value="Alcohol dehydrogenase AdhP"/>
    <property type="match status" value="1"/>
</dbReference>
<dbReference type="SMART" id="SM00829">
    <property type="entry name" value="PKS_ER"/>
    <property type="match status" value="1"/>
</dbReference>
<sequence>MKVMISLTILLFVIFMNLLINVQAKLSLRSFTTKNTMKAAQIQFHGGPLEIKEIDIPVPKNDEVLIKIHASGCCHTDVHAMDGDWPVKSKLPLTPGHEGAGEVVEVGADVKNVKIGDRVGIPWLHSACGACEFCNTGWETLCLKQQNTGYSVDGGLGEYAIGRASHVIPIPDKVGYVESAPILCAGITAYKALKETEAKPGQVVTIIGAAGGLGHLAVQYAKAMGLIVIAVDVGQDKLEFTKKLGADFAVDALDPKLIETVNGYSHGGSHGVLVFATNPKAFKASVDLSRRKGTIVCVGLPAGTFDTSIFDVVLKRLTIRGSIVGTREDANEAFQFVDRGLVKCAIETAKFENVANVFERLRAGKINGRVVIDFSS</sequence>
<dbReference type="InterPro" id="IPR036291">
    <property type="entry name" value="NAD(P)-bd_dom_sf"/>
</dbReference>
<keyword evidence="4 8" id="KW-0479">Metal-binding</keyword>
<name>A0A7S0XGI2_9STRA</name>
<dbReference type="EMBL" id="HBFD01003066">
    <property type="protein sequence ID" value="CAD8716730.1"/>
    <property type="molecule type" value="Transcribed_RNA"/>
</dbReference>
<keyword evidence="7" id="KW-0520">NAD</keyword>
<gene>
    <name evidence="11" type="ORF">CNEB1095_LOCUS1993</name>
</gene>
<dbReference type="PANTHER" id="PTHR42940:SF8">
    <property type="entry name" value="VACUOLAR PROTEIN SORTING-ASSOCIATED PROTEIN 11"/>
    <property type="match status" value="1"/>
</dbReference>
<evidence type="ECO:0000256" key="2">
    <source>
        <dbReference type="ARBA" id="ARBA00008072"/>
    </source>
</evidence>
<dbReference type="InterPro" id="IPR013149">
    <property type="entry name" value="ADH-like_C"/>
</dbReference>
<evidence type="ECO:0000256" key="4">
    <source>
        <dbReference type="ARBA" id="ARBA00022723"/>
    </source>
</evidence>
<dbReference type="SUPFAM" id="SSF50129">
    <property type="entry name" value="GroES-like"/>
    <property type="match status" value="1"/>
</dbReference>
<evidence type="ECO:0000313" key="11">
    <source>
        <dbReference type="EMBL" id="CAD8716730.1"/>
    </source>
</evidence>
<comment type="cofactor">
    <cofactor evidence="1 8">
        <name>Zn(2+)</name>
        <dbReference type="ChEBI" id="CHEBI:29105"/>
    </cofactor>
</comment>
<protein>
    <recommendedName>
        <fullName evidence="3">alcohol dehydrogenase</fullName>
        <ecNumber evidence="3">1.1.1.1</ecNumber>
    </recommendedName>
</protein>
<comment type="similarity">
    <text evidence="2 8">Belongs to the zinc-containing alcohol dehydrogenase family.</text>
</comment>
<evidence type="ECO:0000256" key="7">
    <source>
        <dbReference type="ARBA" id="ARBA00023027"/>
    </source>
</evidence>
<evidence type="ECO:0000256" key="8">
    <source>
        <dbReference type="RuleBase" id="RU361277"/>
    </source>
</evidence>
<dbReference type="Pfam" id="PF00107">
    <property type="entry name" value="ADH_zinc_N"/>
    <property type="match status" value="1"/>
</dbReference>
<dbReference type="InterPro" id="IPR011032">
    <property type="entry name" value="GroES-like_sf"/>
</dbReference>
<dbReference type="PANTHER" id="PTHR42940">
    <property type="entry name" value="ALCOHOL DEHYDROGENASE 1-RELATED"/>
    <property type="match status" value="1"/>
</dbReference>
<feature type="signal peptide" evidence="9">
    <location>
        <begin position="1"/>
        <end position="24"/>
    </location>
</feature>
<evidence type="ECO:0000259" key="10">
    <source>
        <dbReference type="SMART" id="SM00829"/>
    </source>
</evidence>
<keyword evidence="6" id="KW-0560">Oxidoreductase</keyword>
<evidence type="ECO:0000256" key="3">
    <source>
        <dbReference type="ARBA" id="ARBA00013190"/>
    </source>
</evidence>
<dbReference type="InterPro" id="IPR002328">
    <property type="entry name" value="ADH_Zn_CS"/>
</dbReference>
<evidence type="ECO:0000256" key="9">
    <source>
        <dbReference type="SAM" id="SignalP"/>
    </source>
</evidence>
<dbReference type="Pfam" id="PF08240">
    <property type="entry name" value="ADH_N"/>
    <property type="match status" value="1"/>
</dbReference>
<feature type="domain" description="Enoyl reductase (ER)" evidence="10">
    <location>
        <begin position="46"/>
        <end position="372"/>
    </location>
</feature>
<dbReference type="SUPFAM" id="SSF51735">
    <property type="entry name" value="NAD(P)-binding Rossmann-fold domains"/>
    <property type="match status" value="1"/>
</dbReference>
<evidence type="ECO:0000256" key="1">
    <source>
        <dbReference type="ARBA" id="ARBA00001947"/>
    </source>
</evidence>
<evidence type="ECO:0000256" key="6">
    <source>
        <dbReference type="ARBA" id="ARBA00023002"/>
    </source>
</evidence>
<dbReference type="PROSITE" id="PS00059">
    <property type="entry name" value="ADH_ZINC"/>
    <property type="match status" value="1"/>
</dbReference>
<keyword evidence="5 8" id="KW-0862">Zinc</keyword>
<evidence type="ECO:0000256" key="5">
    <source>
        <dbReference type="ARBA" id="ARBA00022833"/>
    </source>
</evidence>
<dbReference type="Gene3D" id="3.90.180.10">
    <property type="entry name" value="Medium-chain alcohol dehydrogenases, catalytic domain"/>
    <property type="match status" value="1"/>
</dbReference>
<accession>A0A7S0XGI2</accession>